<dbReference type="Proteomes" id="UP000236161">
    <property type="component" value="Unassembled WGS sequence"/>
</dbReference>
<gene>
    <name evidence="2" type="ORF">AXF42_Ash005513</name>
</gene>
<evidence type="ECO:0000313" key="2">
    <source>
        <dbReference type="EMBL" id="PKA63618.1"/>
    </source>
</evidence>
<name>A0A2I0B741_9ASPA</name>
<proteinExistence type="predicted"/>
<dbReference type="EMBL" id="KZ451908">
    <property type="protein sequence ID" value="PKA63618.1"/>
    <property type="molecule type" value="Genomic_DNA"/>
</dbReference>
<evidence type="ECO:0000313" key="3">
    <source>
        <dbReference type="Proteomes" id="UP000236161"/>
    </source>
</evidence>
<keyword evidence="3" id="KW-1185">Reference proteome</keyword>
<protein>
    <submittedName>
        <fullName evidence="2">Uncharacterized protein</fullName>
    </submittedName>
</protein>
<evidence type="ECO:0000256" key="1">
    <source>
        <dbReference type="SAM" id="MobiDB-lite"/>
    </source>
</evidence>
<feature type="region of interest" description="Disordered" evidence="1">
    <location>
        <begin position="115"/>
        <end position="151"/>
    </location>
</feature>
<organism evidence="2 3">
    <name type="scientific">Apostasia shenzhenica</name>
    <dbReference type="NCBI Taxonomy" id="1088818"/>
    <lineage>
        <taxon>Eukaryota</taxon>
        <taxon>Viridiplantae</taxon>
        <taxon>Streptophyta</taxon>
        <taxon>Embryophyta</taxon>
        <taxon>Tracheophyta</taxon>
        <taxon>Spermatophyta</taxon>
        <taxon>Magnoliopsida</taxon>
        <taxon>Liliopsida</taxon>
        <taxon>Asparagales</taxon>
        <taxon>Orchidaceae</taxon>
        <taxon>Apostasioideae</taxon>
        <taxon>Apostasia</taxon>
    </lineage>
</organism>
<feature type="compositionally biased region" description="Basic and acidic residues" evidence="1">
    <location>
        <begin position="115"/>
        <end position="142"/>
    </location>
</feature>
<reference evidence="2 3" key="1">
    <citation type="journal article" date="2017" name="Nature">
        <title>The Apostasia genome and the evolution of orchids.</title>
        <authorList>
            <person name="Zhang G.Q."/>
            <person name="Liu K.W."/>
            <person name="Li Z."/>
            <person name="Lohaus R."/>
            <person name="Hsiao Y.Y."/>
            <person name="Niu S.C."/>
            <person name="Wang J.Y."/>
            <person name="Lin Y.C."/>
            <person name="Xu Q."/>
            <person name="Chen L.J."/>
            <person name="Yoshida K."/>
            <person name="Fujiwara S."/>
            <person name="Wang Z.W."/>
            <person name="Zhang Y.Q."/>
            <person name="Mitsuda N."/>
            <person name="Wang M."/>
            <person name="Liu G.H."/>
            <person name="Pecoraro L."/>
            <person name="Huang H.X."/>
            <person name="Xiao X.J."/>
            <person name="Lin M."/>
            <person name="Wu X.Y."/>
            <person name="Wu W.L."/>
            <person name="Chen Y.Y."/>
            <person name="Chang S.B."/>
            <person name="Sakamoto S."/>
            <person name="Ohme-Takagi M."/>
            <person name="Yagi M."/>
            <person name="Zeng S.J."/>
            <person name="Shen C.Y."/>
            <person name="Yeh C.M."/>
            <person name="Luo Y.B."/>
            <person name="Tsai W.C."/>
            <person name="Van de Peer Y."/>
            <person name="Liu Z.J."/>
        </authorList>
    </citation>
    <scope>NUCLEOTIDE SEQUENCE [LARGE SCALE GENOMIC DNA]</scope>
    <source>
        <strain evidence="3">cv. Shenzhen</strain>
        <tissue evidence="2">Stem</tissue>
    </source>
</reference>
<accession>A0A2I0B741</accession>
<dbReference type="AlphaFoldDB" id="A0A2I0B741"/>
<sequence length="302" mass="35037">MFASQIAELEKHVSSQFETIERKFDALSSRVTLLEKRQSDNYEINIPFVSKFMENPTTIREESLSLIEVNKPMQRSEMKSIERRIKIKNSRKEKVITSPYTIQVRHSKRCALKNKRDDLEVKEKDENKEYDMKMSKMPLKDASDEENGDNKGPAYLKISSNKEHPIFISPNKPVTTVEISNLNYPGKQLINLEMTNYIDNAFLSLSSRSSVVLAVNNVIVKRIDLKILLHPLEVTDSILDAFAMWVEVFLRTSCHDNNDSWASWARSGVSHEAFQLWHRILSHCWSLISLPLWIIRRPDLMA</sequence>